<evidence type="ECO:0000313" key="2">
    <source>
        <dbReference type="Proteomes" id="UP000054549"/>
    </source>
</evidence>
<organism evidence="1 2">
    <name type="scientific">Amanita muscaria (strain Koide BX008)</name>
    <dbReference type="NCBI Taxonomy" id="946122"/>
    <lineage>
        <taxon>Eukaryota</taxon>
        <taxon>Fungi</taxon>
        <taxon>Dikarya</taxon>
        <taxon>Basidiomycota</taxon>
        <taxon>Agaricomycotina</taxon>
        <taxon>Agaricomycetes</taxon>
        <taxon>Agaricomycetidae</taxon>
        <taxon>Agaricales</taxon>
        <taxon>Pluteineae</taxon>
        <taxon>Amanitaceae</taxon>
        <taxon>Amanita</taxon>
    </lineage>
</organism>
<protein>
    <submittedName>
        <fullName evidence="1">Uncharacterized protein</fullName>
    </submittedName>
</protein>
<gene>
    <name evidence="1" type="ORF">M378DRAFT_12009</name>
</gene>
<dbReference type="AlphaFoldDB" id="A0A0C2WQ29"/>
<reference evidence="1 2" key="1">
    <citation type="submission" date="2014-04" db="EMBL/GenBank/DDBJ databases">
        <title>Evolutionary Origins and Diversification of the Mycorrhizal Mutualists.</title>
        <authorList>
            <consortium name="DOE Joint Genome Institute"/>
            <consortium name="Mycorrhizal Genomics Consortium"/>
            <person name="Kohler A."/>
            <person name="Kuo A."/>
            <person name="Nagy L.G."/>
            <person name="Floudas D."/>
            <person name="Copeland A."/>
            <person name="Barry K.W."/>
            <person name="Cichocki N."/>
            <person name="Veneault-Fourrey C."/>
            <person name="LaButti K."/>
            <person name="Lindquist E.A."/>
            <person name="Lipzen A."/>
            <person name="Lundell T."/>
            <person name="Morin E."/>
            <person name="Murat C."/>
            <person name="Riley R."/>
            <person name="Ohm R."/>
            <person name="Sun H."/>
            <person name="Tunlid A."/>
            <person name="Henrissat B."/>
            <person name="Grigoriev I.V."/>
            <person name="Hibbett D.S."/>
            <person name="Martin F."/>
        </authorList>
    </citation>
    <scope>NUCLEOTIDE SEQUENCE [LARGE SCALE GENOMIC DNA]</scope>
    <source>
        <strain evidence="1 2">Koide BX008</strain>
    </source>
</reference>
<accession>A0A0C2WQ29</accession>
<keyword evidence="2" id="KW-1185">Reference proteome</keyword>
<dbReference type="Proteomes" id="UP000054549">
    <property type="component" value="Unassembled WGS sequence"/>
</dbReference>
<name>A0A0C2WQ29_AMAMK</name>
<dbReference type="InParanoid" id="A0A0C2WQ29"/>
<sequence>MSSLSSIANTKLPRKPPIITSEAEARVAVIILSKAPNVESRGNAPLIDSESSSVVSEAEVMLDRETRQNIIREDDTNEKLILGEEGRVLDIDSSNFEHQSHYWYMFHRIYVVKIVEEDIPNRKLTFYGGWPIGKPPDAFLPNLEQPSKEDAIYIKLARLNKAGMLELTYKAPGDGLAIENTADAEGVASSAAQQKVLLVVPEPVPIIENVVESSSSGPPARFRQIYVASAANDLDGMSYQYIRKTQIWRTYHRQVDFALKTPSRTHSNEWLPYCHCRHGTSLWM</sequence>
<dbReference type="HOGENOM" id="CLU_979932_0_0_1"/>
<dbReference type="EMBL" id="KN818256">
    <property type="protein sequence ID" value="KIL63767.1"/>
    <property type="molecule type" value="Genomic_DNA"/>
</dbReference>
<evidence type="ECO:0000313" key="1">
    <source>
        <dbReference type="EMBL" id="KIL63767.1"/>
    </source>
</evidence>
<proteinExistence type="predicted"/>